<dbReference type="AlphaFoldDB" id="A0A6A6DV37"/>
<keyword evidence="2" id="KW-1185">Reference proteome</keyword>
<evidence type="ECO:0000313" key="2">
    <source>
        <dbReference type="Proteomes" id="UP000800200"/>
    </source>
</evidence>
<proteinExistence type="predicted"/>
<dbReference type="PANTHER" id="PTHR47843:SF5">
    <property type="entry name" value="BTB_POZ DOMAIN PROTEIN"/>
    <property type="match status" value="1"/>
</dbReference>
<accession>A0A6A6DV37</accession>
<dbReference type="EMBL" id="ML994642">
    <property type="protein sequence ID" value="KAF2183557.1"/>
    <property type="molecule type" value="Genomic_DNA"/>
</dbReference>
<protein>
    <submittedName>
        <fullName evidence="1">Uncharacterized protein</fullName>
    </submittedName>
</protein>
<dbReference type="PANTHER" id="PTHR47843">
    <property type="entry name" value="BTB DOMAIN-CONTAINING PROTEIN-RELATED"/>
    <property type="match status" value="1"/>
</dbReference>
<gene>
    <name evidence="1" type="ORF">K469DRAFT_582754</name>
</gene>
<reference evidence="1" key="1">
    <citation type="journal article" date="2020" name="Stud. Mycol.">
        <title>101 Dothideomycetes genomes: a test case for predicting lifestyles and emergence of pathogens.</title>
        <authorList>
            <person name="Haridas S."/>
            <person name="Albert R."/>
            <person name="Binder M."/>
            <person name="Bloem J."/>
            <person name="Labutti K."/>
            <person name="Salamov A."/>
            <person name="Andreopoulos B."/>
            <person name="Baker S."/>
            <person name="Barry K."/>
            <person name="Bills G."/>
            <person name="Bluhm B."/>
            <person name="Cannon C."/>
            <person name="Castanera R."/>
            <person name="Culley D."/>
            <person name="Daum C."/>
            <person name="Ezra D."/>
            <person name="Gonzalez J."/>
            <person name="Henrissat B."/>
            <person name="Kuo A."/>
            <person name="Liang C."/>
            <person name="Lipzen A."/>
            <person name="Lutzoni F."/>
            <person name="Magnuson J."/>
            <person name="Mondo S."/>
            <person name="Nolan M."/>
            <person name="Ohm R."/>
            <person name="Pangilinan J."/>
            <person name="Park H.-J."/>
            <person name="Ramirez L."/>
            <person name="Alfaro M."/>
            <person name="Sun H."/>
            <person name="Tritt A."/>
            <person name="Yoshinaga Y."/>
            <person name="Zwiers L.-H."/>
            <person name="Turgeon B."/>
            <person name="Goodwin S."/>
            <person name="Spatafora J."/>
            <person name="Crous P."/>
            <person name="Grigoriev I."/>
        </authorList>
    </citation>
    <scope>NUCLEOTIDE SEQUENCE</scope>
    <source>
        <strain evidence="1">CBS 207.26</strain>
    </source>
</reference>
<dbReference type="OrthoDB" id="6359816at2759"/>
<sequence length="123" mass="14167">SPVIHSKMYAIGGKYNVQVLKKHAFEKYENAAVGHFTSESFYKYIDVAYTITPESDTGLRDVVAKYFCEDLRYYGMFHRLNKKLHRYSDLTVRIVNRTFGGNEDGTVLDESEEDNGLDSPGYY</sequence>
<organism evidence="1 2">
    <name type="scientific">Zopfia rhizophila CBS 207.26</name>
    <dbReference type="NCBI Taxonomy" id="1314779"/>
    <lineage>
        <taxon>Eukaryota</taxon>
        <taxon>Fungi</taxon>
        <taxon>Dikarya</taxon>
        <taxon>Ascomycota</taxon>
        <taxon>Pezizomycotina</taxon>
        <taxon>Dothideomycetes</taxon>
        <taxon>Dothideomycetes incertae sedis</taxon>
        <taxon>Zopfiaceae</taxon>
        <taxon>Zopfia</taxon>
    </lineage>
</organism>
<feature type="non-terminal residue" evidence="1">
    <location>
        <position position="1"/>
    </location>
</feature>
<evidence type="ECO:0000313" key="1">
    <source>
        <dbReference type="EMBL" id="KAF2183557.1"/>
    </source>
</evidence>
<dbReference type="Proteomes" id="UP000800200">
    <property type="component" value="Unassembled WGS sequence"/>
</dbReference>
<name>A0A6A6DV37_9PEZI</name>